<gene>
    <name evidence="1" type="ORF">DDE84_01240</name>
</gene>
<organism evidence="1 2">
    <name type="scientific">Bifidobacterium tibiigranuli</name>
    <dbReference type="NCBI Taxonomy" id="2172043"/>
    <lineage>
        <taxon>Bacteria</taxon>
        <taxon>Bacillati</taxon>
        <taxon>Actinomycetota</taxon>
        <taxon>Actinomycetes</taxon>
        <taxon>Bifidobacteriales</taxon>
        <taxon>Bifidobacteriaceae</taxon>
        <taxon>Bifidobacterium</taxon>
    </lineage>
</organism>
<dbReference type="RefSeq" id="WP_152579923.1">
    <property type="nucleotide sequence ID" value="NZ_QDAG01000001.1"/>
</dbReference>
<dbReference type="Proteomes" id="UP000325415">
    <property type="component" value="Unassembled WGS sequence"/>
</dbReference>
<protein>
    <submittedName>
        <fullName evidence="1">Uncharacterized protein</fullName>
    </submittedName>
</protein>
<dbReference type="EMBL" id="QDAG01000001">
    <property type="protein sequence ID" value="KAE8130232.1"/>
    <property type="molecule type" value="Genomic_DNA"/>
</dbReference>
<evidence type="ECO:0000313" key="1">
    <source>
        <dbReference type="EMBL" id="KAE8130232.1"/>
    </source>
</evidence>
<proteinExistence type="predicted"/>
<comment type="caution">
    <text evidence="1">The sequence shown here is derived from an EMBL/GenBank/DDBJ whole genome shotgun (WGS) entry which is preliminary data.</text>
</comment>
<name>A0A5N6S980_9BIFI</name>
<accession>A0A5N6S980</accession>
<reference evidence="1 2" key="1">
    <citation type="submission" date="2018-04" db="EMBL/GenBank/DDBJ databases">
        <authorList>
            <person name="Eckel V.P."/>
            <person name="Vogel R.F."/>
        </authorList>
    </citation>
    <scope>NUCLEOTIDE SEQUENCE [LARGE SCALE GENOMIC DNA]</scope>
    <source>
        <strain evidence="2">TMW 2.1764</strain>
    </source>
</reference>
<dbReference type="AlphaFoldDB" id="A0A5N6S980"/>
<evidence type="ECO:0000313" key="2">
    <source>
        <dbReference type="Proteomes" id="UP000325415"/>
    </source>
</evidence>
<sequence length="70" mass="7537">MSQETKQAQAEALAASACALCGRIQDKLDRIAALKIDQWMIEGFTKISIADASGLSTTLLALHKITKEMS</sequence>
<dbReference type="GeneID" id="78126327"/>
<keyword evidence="2" id="KW-1185">Reference proteome</keyword>